<reference evidence="1 2" key="1">
    <citation type="submission" date="2017-05" db="EMBL/GenBank/DDBJ databases">
        <authorList>
            <person name="Song R."/>
            <person name="Chenine A.L."/>
            <person name="Ruprecht R.M."/>
        </authorList>
    </citation>
    <scope>NUCLEOTIDE SEQUENCE [LARGE SCALE GENOMIC DNA]</scope>
    <source>
        <strain evidence="1 2">CECT 8898</strain>
    </source>
</reference>
<evidence type="ECO:0008006" key="3">
    <source>
        <dbReference type="Google" id="ProtNLM"/>
    </source>
</evidence>
<dbReference type="OrthoDB" id="7818572at2"/>
<accession>A0A238K5Z6</accession>
<dbReference type="RefSeq" id="WP_094020281.1">
    <property type="nucleotide sequence ID" value="NZ_FXYF01000003.1"/>
</dbReference>
<protein>
    <recommendedName>
        <fullName evidence="3">Methyltransferase FkbM domain-containing protein</fullName>
    </recommendedName>
</protein>
<sequence>MTQDQTLRIGRATLSLPPEHRLPRIMADHPHYDYLYWNMIRAILADNAIADGPLIDIGANVGDTICHFRRFSNGPAWGIEPDPGYFAYLARNMAQFDDIRLSHAIAAPDAAQNRVRLSVQHGTGSSSLDDEAAEVYLGDRVSPQEIVAALTPQTVLKSDTDGFDGRIIRTVTELMAQGRVRPAVIAFEGPTRQQTERGETDSHLGALHRLQQLGYRVHLLTNTGLPVGTVGSSASALDLMFAAHRTTLLAGQMMCPYLDFICVAPGLGANALFHPPRVAKALWADIHRPDP</sequence>
<evidence type="ECO:0000313" key="2">
    <source>
        <dbReference type="Proteomes" id="UP000207598"/>
    </source>
</evidence>
<dbReference type="Gene3D" id="3.40.50.150">
    <property type="entry name" value="Vaccinia Virus protein VP39"/>
    <property type="match status" value="1"/>
</dbReference>
<dbReference type="InterPro" id="IPR006342">
    <property type="entry name" value="FkbM_mtfrase"/>
</dbReference>
<proteinExistence type="predicted"/>
<gene>
    <name evidence="1" type="ORF">MAA8898_01427</name>
</gene>
<organism evidence="1 2">
    <name type="scientific">Maliponia aquimaris</name>
    <dbReference type="NCBI Taxonomy" id="1673631"/>
    <lineage>
        <taxon>Bacteria</taxon>
        <taxon>Pseudomonadati</taxon>
        <taxon>Pseudomonadota</taxon>
        <taxon>Alphaproteobacteria</taxon>
        <taxon>Rhodobacterales</taxon>
        <taxon>Paracoccaceae</taxon>
        <taxon>Maliponia</taxon>
    </lineage>
</organism>
<keyword evidence="2" id="KW-1185">Reference proteome</keyword>
<dbReference type="NCBIfam" id="TIGR01444">
    <property type="entry name" value="fkbM_fam"/>
    <property type="match status" value="1"/>
</dbReference>
<dbReference type="InterPro" id="IPR029063">
    <property type="entry name" value="SAM-dependent_MTases_sf"/>
</dbReference>
<name>A0A238K5Z6_9RHOB</name>
<dbReference type="EMBL" id="FXYF01000003">
    <property type="protein sequence ID" value="SMX38203.1"/>
    <property type="molecule type" value="Genomic_DNA"/>
</dbReference>
<dbReference type="Proteomes" id="UP000207598">
    <property type="component" value="Unassembled WGS sequence"/>
</dbReference>
<dbReference type="SUPFAM" id="SSF53335">
    <property type="entry name" value="S-adenosyl-L-methionine-dependent methyltransferases"/>
    <property type="match status" value="1"/>
</dbReference>
<dbReference type="AlphaFoldDB" id="A0A238K5Z6"/>
<evidence type="ECO:0000313" key="1">
    <source>
        <dbReference type="EMBL" id="SMX38203.1"/>
    </source>
</evidence>